<dbReference type="Ensembl" id="ENSSPUT00000016192.1">
    <property type="protein sequence ID" value="ENSSPUP00000015181.1"/>
    <property type="gene ID" value="ENSSPUG00000011735.1"/>
</dbReference>
<reference evidence="2" key="1">
    <citation type="submission" date="2025-08" db="UniProtKB">
        <authorList>
            <consortium name="Ensembl"/>
        </authorList>
    </citation>
    <scope>IDENTIFICATION</scope>
</reference>
<evidence type="ECO:0000313" key="3">
    <source>
        <dbReference type="Proteomes" id="UP000694392"/>
    </source>
</evidence>
<dbReference type="InterPro" id="IPR016024">
    <property type="entry name" value="ARM-type_fold"/>
</dbReference>
<dbReference type="GO" id="GO:0042565">
    <property type="term" value="C:RNA nuclear export complex"/>
    <property type="evidence" value="ECO:0007669"/>
    <property type="project" value="TreeGrafter"/>
</dbReference>
<sequence>MFILLRLAEDVVTFQTLPTQRRRDIQQTLTQNMEKIFSFLLTTLQQNVNKYRRMVGAPQERDALTSPQKMDLAQEPKAQANCRVGIAALNTLAGYIDWVAMSHITADNCKLLEMLCLLLNEPKLQVGAAECLLIAVSRKVSAASVSLSTHGFLFSLGVF</sequence>
<keyword evidence="3" id="KW-1185">Reference proteome</keyword>
<dbReference type="GO" id="GO:0005737">
    <property type="term" value="C:cytoplasm"/>
    <property type="evidence" value="ECO:0007669"/>
    <property type="project" value="TreeGrafter"/>
</dbReference>
<evidence type="ECO:0000313" key="2">
    <source>
        <dbReference type="Ensembl" id="ENSSPUP00000015181.1"/>
    </source>
</evidence>
<proteinExistence type="predicted"/>
<evidence type="ECO:0000259" key="1">
    <source>
        <dbReference type="Pfam" id="PF08389"/>
    </source>
</evidence>
<accession>A0A8D0GX25</accession>
<protein>
    <recommendedName>
        <fullName evidence="1">Exportin-1/Importin-beta-like domain-containing protein</fullName>
    </recommendedName>
</protein>
<dbReference type="SUPFAM" id="SSF48371">
    <property type="entry name" value="ARM repeat"/>
    <property type="match status" value="1"/>
</dbReference>
<dbReference type="GO" id="GO:0003723">
    <property type="term" value="F:RNA binding"/>
    <property type="evidence" value="ECO:0007669"/>
    <property type="project" value="TreeGrafter"/>
</dbReference>
<name>A0A8D0GX25_SPHPU</name>
<dbReference type="InterPro" id="IPR011989">
    <property type="entry name" value="ARM-like"/>
</dbReference>
<organism evidence="2 3">
    <name type="scientific">Sphenodon punctatus</name>
    <name type="common">Tuatara</name>
    <name type="synonym">Hatteria punctata</name>
    <dbReference type="NCBI Taxonomy" id="8508"/>
    <lineage>
        <taxon>Eukaryota</taxon>
        <taxon>Metazoa</taxon>
        <taxon>Chordata</taxon>
        <taxon>Craniata</taxon>
        <taxon>Vertebrata</taxon>
        <taxon>Euteleostomi</taxon>
        <taxon>Lepidosauria</taxon>
        <taxon>Sphenodontia</taxon>
        <taxon>Sphenodontidae</taxon>
        <taxon>Sphenodon</taxon>
    </lineage>
</organism>
<dbReference type="PANTHER" id="PTHR11223:SF3">
    <property type="entry name" value="EXPORTIN-5"/>
    <property type="match status" value="1"/>
</dbReference>
<reference evidence="2" key="2">
    <citation type="submission" date="2025-09" db="UniProtKB">
        <authorList>
            <consortium name="Ensembl"/>
        </authorList>
    </citation>
    <scope>IDENTIFICATION</scope>
</reference>
<dbReference type="Proteomes" id="UP000694392">
    <property type="component" value="Unplaced"/>
</dbReference>
<dbReference type="GO" id="GO:0005049">
    <property type="term" value="F:nuclear export signal receptor activity"/>
    <property type="evidence" value="ECO:0007669"/>
    <property type="project" value="InterPro"/>
</dbReference>
<dbReference type="InterPro" id="IPR045065">
    <property type="entry name" value="XPO1/5"/>
</dbReference>
<dbReference type="GeneTree" id="ENSGT00940000153408"/>
<dbReference type="GO" id="GO:0005634">
    <property type="term" value="C:nucleus"/>
    <property type="evidence" value="ECO:0007669"/>
    <property type="project" value="TreeGrafter"/>
</dbReference>
<dbReference type="Gene3D" id="1.25.10.10">
    <property type="entry name" value="Leucine-rich Repeat Variant"/>
    <property type="match status" value="1"/>
</dbReference>
<dbReference type="PANTHER" id="PTHR11223">
    <property type="entry name" value="EXPORTIN 1/5"/>
    <property type="match status" value="1"/>
</dbReference>
<dbReference type="InterPro" id="IPR013598">
    <property type="entry name" value="Exportin-1/Importin-b-like"/>
</dbReference>
<feature type="domain" description="Exportin-1/Importin-beta-like" evidence="1">
    <location>
        <begin position="1"/>
        <end position="132"/>
    </location>
</feature>
<dbReference type="AlphaFoldDB" id="A0A8D0GX25"/>
<dbReference type="GO" id="GO:0006405">
    <property type="term" value="P:RNA export from nucleus"/>
    <property type="evidence" value="ECO:0007669"/>
    <property type="project" value="TreeGrafter"/>
</dbReference>
<dbReference type="GO" id="GO:0006611">
    <property type="term" value="P:protein export from nucleus"/>
    <property type="evidence" value="ECO:0007669"/>
    <property type="project" value="InterPro"/>
</dbReference>
<dbReference type="Pfam" id="PF08389">
    <property type="entry name" value="Xpo1"/>
    <property type="match status" value="1"/>
</dbReference>